<keyword evidence="1" id="KW-0812">Transmembrane</keyword>
<dbReference type="Proteomes" id="UP000296706">
    <property type="component" value="Chromosome"/>
</dbReference>
<organism evidence="2 3">
    <name type="scientific">Halapricum salinum</name>
    <dbReference type="NCBI Taxonomy" id="1457250"/>
    <lineage>
        <taxon>Archaea</taxon>
        <taxon>Methanobacteriati</taxon>
        <taxon>Methanobacteriota</taxon>
        <taxon>Stenosarchaea group</taxon>
        <taxon>Halobacteria</taxon>
        <taxon>Halobacteriales</taxon>
        <taxon>Haloarculaceae</taxon>
        <taxon>Halapricum</taxon>
    </lineage>
</organism>
<keyword evidence="1" id="KW-0472">Membrane</keyword>
<dbReference type="InterPro" id="IPR043860">
    <property type="entry name" value="DUF5822"/>
</dbReference>
<evidence type="ECO:0000256" key="1">
    <source>
        <dbReference type="SAM" id="Phobius"/>
    </source>
</evidence>
<dbReference type="AlphaFoldDB" id="A0A4D6HD97"/>
<evidence type="ECO:0008006" key="4">
    <source>
        <dbReference type="Google" id="ProtNLM"/>
    </source>
</evidence>
<dbReference type="OrthoDB" id="280951at2157"/>
<reference evidence="2 3" key="1">
    <citation type="journal article" date="2019" name="Nat. Commun.">
        <title>A new type of DNA phosphorothioation-based antiviral system in archaea.</title>
        <authorList>
            <person name="Xiong L."/>
            <person name="Liu S."/>
            <person name="Chen S."/>
            <person name="Xiao Y."/>
            <person name="Zhu B."/>
            <person name="Gao Y."/>
            <person name="Zhang Y."/>
            <person name="Chen B."/>
            <person name="Luo J."/>
            <person name="Deng Z."/>
            <person name="Chen X."/>
            <person name="Wang L."/>
            <person name="Chen S."/>
        </authorList>
    </citation>
    <scope>NUCLEOTIDE SEQUENCE [LARGE SCALE GENOMIC DNA]</scope>
    <source>
        <strain evidence="2 3">CBA1105</strain>
    </source>
</reference>
<feature type="transmembrane region" description="Helical" evidence="1">
    <location>
        <begin position="51"/>
        <end position="71"/>
    </location>
</feature>
<proteinExistence type="predicted"/>
<feature type="transmembrane region" description="Helical" evidence="1">
    <location>
        <begin position="16"/>
        <end position="39"/>
    </location>
</feature>
<evidence type="ECO:0000313" key="3">
    <source>
        <dbReference type="Proteomes" id="UP000296706"/>
    </source>
</evidence>
<keyword evidence="1" id="KW-1133">Transmembrane helix</keyword>
<dbReference type="GeneID" id="39848759"/>
<sequence>MPSVETTDPDGVDYGWVMQVTFVVTILVGAPVVAVAAIFADLSSWGQRASFAVRVGAVVWLLTATGVYLYARRHS</sequence>
<dbReference type="KEGG" id="hsn:DV733_12825"/>
<dbReference type="RefSeq" id="WP_049994344.1">
    <property type="nucleotide sequence ID" value="NZ_CP031310.1"/>
</dbReference>
<dbReference type="EMBL" id="CP031310">
    <property type="protein sequence ID" value="QCC52054.1"/>
    <property type="molecule type" value="Genomic_DNA"/>
</dbReference>
<name>A0A4D6HD97_9EURY</name>
<gene>
    <name evidence="2" type="ORF">DV733_12825</name>
</gene>
<accession>A0A4D6HD97</accession>
<dbReference type="Pfam" id="PF19139">
    <property type="entry name" value="DUF5822"/>
    <property type="match status" value="1"/>
</dbReference>
<keyword evidence="3" id="KW-1185">Reference proteome</keyword>
<evidence type="ECO:0000313" key="2">
    <source>
        <dbReference type="EMBL" id="QCC52054.1"/>
    </source>
</evidence>
<protein>
    <recommendedName>
        <fullName evidence="4">Peptidoglycan-binding protein</fullName>
    </recommendedName>
</protein>